<comment type="subcellular location">
    <subcellularLocation>
        <location evidence="2">Cell membrane</location>
        <topology evidence="2">Multi-pass membrane protein</topology>
    </subcellularLocation>
</comment>
<name>A0ABZ0I4Z1_9GAMM</name>
<dbReference type="PANTHER" id="PTHR33529:SF2">
    <property type="entry name" value="LIPOPOLYSACCHARIDE EXPORT SYSTEM PERMEASE PROTEIN LPTG"/>
    <property type="match status" value="1"/>
</dbReference>
<dbReference type="InterPro" id="IPR005495">
    <property type="entry name" value="LptG/LptF_permease"/>
</dbReference>
<dbReference type="RefSeq" id="WP_407348524.1">
    <property type="nucleotide sequence ID" value="NZ_CP136864.1"/>
</dbReference>
<feature type="transmembrane region" description="Helical" evidence="9">
    <location>
        <begin position="63"/>
        <end position="86"/>
    </location>
</feature>
<keyword evidence="6 9" id="KW-1133">Transmembrane helix</keyword>
<comment type="similarity">
    <text evidence="3">Belongs to the LptF/LptG family.</text>
</comment>
<evidence type="ECO:0000256" key="5">
    <source>
        <dbReference type="ARBA" id="ARBA00022692"/>
    </source>
</evidence>
<evidence type="ECO:0000256" key="9">
    <source>
        <dbReference type="SAM" id="Phobius"/>
    </source>
</evidence>
<dbReference type="InterPro" id="IPR030923">
    <property type="entry name" value="LptG"/>
</dbReference>
<keyword evidence="11" id="KW-1185">Reference proteome</keyword>
<evidence type="ECO:0000256" key="8">
    <source>
        <dbReference type="ARBA" id="ARBA00026081"/>
    </source>
</evidence>
<evidence type="ECO:0000256" key="2">
    <source>
        <dbReference type="ARBA" id="ARBA00004651"/>
    </source>
</evidence>
<proteinExistence type="inferred from homology"/>
<dbReference type="EMBL" id="CP136864">
    <property type="protein sequence ID" value="WOJ93884.1"/>
    <property type="molecule type" value="Genomic_DNA"/>
</dbReference>
<dbReference type="Pfam" id="PF03739">
    <property type="entry name" value="LptF_LptG"/>
    <property type="match status" value="1"/>
</dbReference>
<accession>A0ABZ0I4Z1</accession>
<dbReference type="NCBIfam" id="TIGR04408">
    <property type="entry name" value="LptG_lptG"/>
    <property type="match status" value="1"/>
</dbReference>
<dbReference type="PANTHER" id="PTHR33529">
    <property type="entry name" value="SLR0882 PROTEIN-RELATED"/>
    <property type="match status" value="1"/>
</dbReference>
<feature type="transmembrane region" description="Helical" evidence="9">
    <location>
        <begin position="272"/>
        <end position="291"/>
    </location>
</feature>
<comment type="subunit">
    <text evidence="8">Component of the lipopolysaccharide transport and assembly complex. The LptBFG transporter is composed of two ATP-binding proteins (LptB) and two transmembrane proteins (LptF and LptG).</text>
</comment>
<evidence type="ECO:0000256" key="3">
    <source>
        <dbReference type="ARBA" id="ARBA00007725"/>
    </source>
</evidence>
<dbReference type="Proteomes" id="UP001626537">
    <property type="component" value="Chromosome"/>
</dbReference>
<feature type="transmembrane region" description="Helical" evidence="9">
    <location>
        <begin position="298"/>
        <end position="315"/>
    </location>
</feature>
<keyword evidence="5 9" id="KW-0812">Transmembrane</keyword>
<comment type="function">
    <text evidence="1">Part of the ABC transporter complex LptBFG involved in the translocation of lipopolysaccharide (LPS) from the inner membrane to the outer membrane.</text>
</comment>
<protein>
    <submittedName>
        <fullName evidence="10">LPS export ABC transporter permease LptG</fullName>
    </submittedName>
</protein>
<evidence type="ECO:0000256" key="4">
    <source>
        <dbReference type="ARBA" id="ARBA00022475"/>
    </source>
</evidence>
<evidence type="ECO:0000256" key="7">
    <source>
        <dbReference type="ARBA" id="ARBA00023136"/>
    </source>
</evidence>
<gene>
    <name evidence="10" type="primary">lptG</name>
    <name evidence="10" type="ORF">R0135_01635</name>
</gene>
<evidence type="ECO:0000256" key="6">
    <source>
        <dbReference type="ARBA" id="ARBA00022989"/>
    </source>
</evidence>
<reference evidence="10 11" key="1">
    <citation type="submission" date="2023-10" db="EMBL/GenBank/DDBJ databases">
        <title>Two novel species belonging to the OM43/NOR5 clade.</title>
        <authorList>
            <person name="Park M."/>
        </authorList>
    </citation>
    <scope>NUCLEOTIDE SEQUENCE [LARGE SCALE GENOMIC DNA]</scope>
    <source>
        <strain evidence="10 11">IMCC43200</strain>
    </source>
</reference>
<feature type="transmembrane region" description="Helical" evidence="9">
    <location>
        <begin position="12"/>
        <end position="33"/>
    </location>
</feature>
<keyword evidence="4" id="KW-1003">Cell membrane</keyword>
<keyword evidence="7 9" id="KW-0472">Membrane</keyword>
<feature type="transmembrane region" description="Helical" evidence="9">
    <location>
        <begin position="98"/>
        <end position="116"/>
    </location>
</feature>
<feature type="transmembrane region" description="Helical" evidence="9">
    <location>
        <begin position="327"/>
        <end position="349"/>
    </location>
</feature>
<evidence type="ECO:0000256" key="1">
    <source>
        <dbReference type="ARBA" id="ARBA00002265"/>
    </source>
</evidence>
<sequence>MGRLNRYVARTVWLSILLVLLVIVGIDGLSAFIDESDSRSDSYGFAEIGRYVMLTMPRRVYEFIPFAALIGALIGLGQLASTSELVVMRAAGISNARLAWMVLKQALVIAVLGFLLGEYVAPAAEQQAQSGRALARYAGKQVDSGQGIWRRDADVFLHVQAVSGDDEVFGVTVYEFELNGWMRRALFADSGMYDGEGWRLRDVLITTFLKDSIETSTEAQIFLASNITPKILSLENVAPSQLPLVDLVDYAEFLRTQGEDVADFELATWRKLMQPAAVAALVLIAISFVFGPLRDGTLGFRIFAGVMVGILFQLSQDLLGPASLVFGFPPLYAALAPVLACVLVGLYLLRKA</sequence>
<organism evidence="10 11">
    <name type="scientific">Congregibacter variabilis</name>
    <dbReference type="NCBI Taxonomy" id="3081200"/>
    <lineage>
        <taxon>Bacteria</taxon>
        <taxon>Pseudomonadati</taxon>
        <taxon>Pseudomonadota</taxon>
        <taxon>Gammaproteobacteria</taxon>
        <taxon>Cellvibrionales</taxon>
        <taxon>Halieaceae</taxon>
        <taxon>Congregibacter</taxon>
    </lineage>
</organism>
<evidence type="ECO:0000313" key="10">
    <source>
        <dbReference type="EMBL" id="WOJ93884.1"/>
    </source>
</evidence>
<evidence type="ECO:0000313" key="11">
    <source>
        <dbReference type="Proteomes" id="UP001626537"/>
    </source>
</evidence>